<reference evidence="1" key="1">
    <citation type="submission" date="2020-10" db="EMBL/GenBank/DDBJ databases">
        <authorList>
            <person name="Gilroy R."/>
        </authorList>
    </citation>
    <scope>NUCLEOTIDE SEQUENCE</scope>
    <source>
        <strain evidence="1">CHK186-9395</strain>
    </source>
</reference>
<reference evidence="1" key="2">
    <citation type="journal article" date="2021" name="PeerJ">
        <title>Extensive microbial diversity within the chicken gut microbiome revealed by metagenomics and culture.</title>
        <authorList>
            <person name="Gilroy R."/>
            <person name="Ravi A."/>
            <person name="Getino M."/>
            <person name="Pursley I."/>
            <person name="Horton D.L."/>
            <person name="Alikhan N.F."/>
            <person name="Baker D."/>
            <person name="Gharbi K."/>
            <person name="Hall N."/>
            <person name="Watson M."/>
            <person name="Adriaenssens E.M."/>
            <person name="Foster-Nyarko E."/>
            <person name="Jarju S."/>
            <person name="Secka A."/>
            <person name="Antonio M."/>
            <person name="Oren A."/>
            <person name="Chaudhuri R.R."/>
            <person name="La Ragione R."/>
            <person name="Hildebrand F."/>
            <person name="Pallen M.J."/>
        </authorList>
    </citation>
    <scope>NUCLEOTIDE SEQUENCE</scope>
    <source>
        <strain evidence="1">CHK186-9395</strain>
    </source>
</reference>
<name>A0A9D1NF28_9FIRM</name>
<accession>A0A9D1NF28</accession>
<dbReference type="AlphaFoldDB" id="A0A9D1NF28"/>
<evidence type="ECO:0000313" key="1">
    <source>
        <dbReference type="EMBL" id="HIV01293.1"/>
    </source>
</evidence>
<proteinExistence type="predicted"/>
<dbReference type="EMBL" id="DVOJ01000007">
    <property type="protein sequence ID" value="HIV01293.1"/>
    <property type="molecule type" value="Genomic_DNA"/>
</dbReference>
<comment type="caution">
    <text evidence="1">The sequence shown here is derived from an EMBL/GenBank/DDBJ whole genome shotgun (WGS) entry which is preliminary data.</text>
</comment>
<dbReference type="Proteomes" id="UP000886861">
    <property type="component" value="Unassembled WGS sequence"/>
</dbReference>
<evidence type="ECO:0000313" key="2">
    <source>
        <dbReference type="Proteomes" id="UP000886861"/>
    </source>
</evidence>
<protein>
    <recommendedName>
        <fullName evidence="3">SPOR domain-containing protein</fullName>
    </recommendedName>
</protein>
<sequence length="260" mass="28159">MTKKQKKTSSGKLFALLVCAVSIALTITLADLFSTALTAGNFTGLFSSSSKISAYNVYAISMFQSSLLSSAEESSSQVKSQSGAGYIYSDASVYYVLASAYEQENDAELVKENLEGSGYTPSIITITIPEISVTSNLTASEKSAINSALNVFKTTYQSLYDLSVSLDTSIKTETDCKVELSDILSNVNKIKTTFEASFNSKLTSAILSVKLKIDSLCNNLTELSNYTSTTSVPFNSKLKYSYIEALNLNKELCKEINNEI</sequence>
<evidence type="ECO:0008006" key="3">
    <source>
        <dbReference type="Google" id="ProtNLM"/>
    </source>
</evidence>
<gene>
    <name evidence="1" type="ORF">IAA62_01905</name>
</gene>
<organism evidence="1 2">
    <name type="scientific">Candidatus Caccopulliclostridium gallistercoris</name>
    <dbReference type="NCBI Taxonomy" id="2840719"/>
    <lineage>
        <taxon>Bacteria</taxon>
        <taxon>Bacillati</taxon>
        <taxon>Bacillota</taxon>
        <taxon>Clostridia</taxon>
        <taxon>Candidatus Caccopulliclostridium</taxon>
    </lineage>
</organism>